<accession>A0A9W8WLH0</accession>
<dbReference type="AlphaFoldDB" id="A0A9W8WLH0"/>
<keyword evidence="2 3" id="KW-0040">ANK repeat</keyword>
<dbReference type="PANTHER" id="PTHR24171">
    <property type="entry name" value="ANKYRIN REPEAT DOMAIN-CONTAINING PROTEIN 39-RELATED"/>
    <property type="match status" value="1"/>
</dbReference>
<organism evidence="4 5">
    <name type="scientific">Fusarium piperis</name>
    <dbReference type="NCBI Taxonomy" id="1435070"/>
    <lineage>
        <taxon>Eukaryota</taxon>
        <taxon>Fungi</taxon>
        <taxon>Dikarya</taxon>
        <taxon>Ascomycota</taxon>
        <taxon>Pezizomycotina</taxon>
        <taxon>Sordariomycetes</taxon>
        <taxon>Hypocreomycetidae</taxon>
        <taxon>Hypocreales</taxon>
        <taxon>Nectriaceae</taxon>
        <taxon>Fusarium</taxon>
        <taxon>Fusarium solani species complex</taxon>
    </lineage>
</organism>
<name>A0A9W8WLH0_9HYPO</name>
<dbReference type="InterPro" id="IPR002110">
    <property type="entry name" value="Ankyrin_rpt"/>
</dbReference>
<comment type="caution">
    <text evidence="4">The sequence shown here is derived from an EMBL/GenBank/DDBJ whole genome shotgun (WGS) entry which is preliminary data.</text>
</comment>
<dbReference type="PROSITE" id="PS50088">
    <property type="entry name" value="ANK_REPEAT"/>
    <property type="match status" value="4"/>
</dbReference>
<evidence type="ECO:0000256" key="2">
    <source>
        <dbReference type="ARBA" id="ARBA00023043"/>
    </source>
</evidence>
<dbReference type="Pfam" id="PF13857">
    <property type="entry name" value="Ank_5"/>
    <property type="match status" value="1"/>
</dbReference>
<dbReference type="EMBL" id="JAPEUR010000015">
    <property type="protein sequence ID" value="KAJ4328107.1"/>
    <property type="molecule type" value="Genomic_DNA"/>
</dbReference>
<proteinExistence type="predicted"/>
<dbReference type="PRINTS" id="PR01415">
    <property type="entry name" value="ANKYRIN"/>
</dbReference>
<dbReference type="Proteomes" id="UP001140502">
    <property type="component" value="Unassembled WGS sequence"/>
</dbReference>
<feature type="repeat" description="ANK" evidence="3">
    <location>
        <begin position="55"/>
        <end position="87"/>
    </location>
</feature>
<gene>
    <name evidence="4" type="ORF">N0V84_001475</name>
</gene>
<evidence type="ECO:0000313" key="5">
    <source>
        <dbReference type="Proteomes" id="UP001140502"/>
    </source>
</evidence>
<dbReference type="PANTHER" id="PTHR24171:SF8">
    <property type="entry name" value="BRCA1-ASSOCIATED RING DOMAIN PROTEIN 1"/>
    <property type="match status" value="1"/>
</dbReference>
<dbReference type="SUPFAM" id="SSF48403">
    <property type="entry name" value="Ankyrin repeat"/>
    <property type="match status" value="2"/>
</dbReference>
<dbReference type="PROSITE" id="PS50297">
    <property type="entry name" value="ANK_REP_REGION"/>
    <property type="match status" value="3"/>
</dbReference>
<dbReference type="InterPro" id="IPR036770">
    <property type="entry name" value="Ankyrin_rpt-contain_sf"/>
</dbReference>
<feature type="repeat" description="ANK" evidence="3">
    <location>
        <begin position="88"/>
        <end position="120"/>
    </location>
</feature>
<evidence type="ECO:0008006" key="6">
    <source>
        <dbReference type="Google" id="ProtNLM"/>
    </source>
</evidence>
<reference evidence="4" key="1">
    <citation type="submission" date="2022-10" db="EMBL/GenBank/DDBJ databases">
        <title>Tapping the CABI collections for fungal endophytes: first genome assemblies for Collariella, Neodidymelliopsis, Ascochyta clinopodiicola, Didymella pomorum, Didymosphaeria variabile, Neocosmospora piperis and Neocucurbitaria cava.</title>
        <authorList>
            <person name="Hill R."/>
        </authorList>
    </citation>
    <scope>NUCLEOTIDE SEQUENCE</scope>
    <source>
        <strain evidence="4">IMI 366586</strain>
    </source>
</reference>
<feature type="repeat" description="ANK" evidence="3">
    <location>
        <begin position="292"/>
        <end position="320"/>
    </location>
</feature>
<sequence length="430" mass="47276">MSTLQVVHPQDDLVLHRSTTGLRNDALLQAASAGNLVTVKRLIKNGIDINATNYHGQTALHLAVSGGARELALIILDKGGDPNAQDRDGRTPLHRAAEIGDEKTVRLLLDRKADCTIRNRRNETPVRVARRAHRLGIMKMLQEAQNIRQDLQESIGVIMKSDSSKKRQVVPSSEGTIYDYVHVIDMDGDRDFQRNASQFAQIARQGNLDLVEDLLDIGVKPTLDALYLAAKEGHSDVTEVLADAMEDIDADVGWAGNALCAAACKMHGHNTIRILLEKGADVNWQGGMYGCPLQAAAANYRLENVKLLLEHGADVNAQCGHYGNSLTAVARHHTHFTEMATLLLERGADINAQGPGVYGNPLQTAVYMQHVESVRFLLRNGASKTVQGRFGSALEIAQRREFRSNYGQKVEEDILAMLTEDEFVGYISYN</sequence>
<dbReference type="Gene3D" id="1.25.40.20">
    <property type="entry name" value="Ankyrin repeat-containing domain"/>
    <property type="match status" value="3"/>
</dbReference>
<evidence type="ECO:0000256" key="3">
    <source>
        <dbReference type="PROSITE-ProRule" id="PRU00023"/>
    </source>
</evidence>
<dbReference type="SMART" id="SM00248">
    <property type="entry name" value="ANK"/>
    <property type="match status" value="8"/>
</dbReference>
<keyword evidence="1" id="KW-0677">Repeat</keyword>
<feature type="repeat" description="ANK" evidence="3">
    <location>
        <begin position="22"/>
        <end position="54"/>
    </location>
</feature>
<evidence type="ECO:0000313" key="4">
    <source>
        <dbReference type="EMBL" id="KAJ4328107.1"/>
    </source>
</evidence>
<keyword evidence="5" id="KW-1185">Reference proteome</keyword>
<dbReference type="OrthoDB" id="4772757at2759"/>
<protein>
    <recommendedName>
        <fullName evidence="6">Ankyrin</fullName>
    </recommendedName>
</protein>
<dbReference type="Pfam" id="PF12796">
    <property type="entry name" value="Ank_2"/>
    <property type="match status" value="1"/>
</dbReference>
<evidence type="ECO:0000256" key="1">
    <source>
        <dbReference type="ARBA" id="ARBA00022737"/>
    </source>
</evidence>